<comment type="subcellular location">
    <subcellularLocation>
        <location evidence="1">Nucleus</location>
    </subcellularLocation>
</comment>
<feature type="compositionally biased region" description="Basic and acidic residues" evidence="12">
    <location>
        <begin position="410"/>
        <end position="429"/>
    </location>
</feature>
<dbReference type="GO" id="GO:0008270">
    <property type="term" value="F:zinc ion binding"/>
    <property type="evidence" value="ECO:0007669"/>
    <property type="project" value="UniProtKB-KW"/>
</dbReference>
<feature type="compositionally biased region" description="Basic and acidic residues" evidence="12">
    <location>
        <begin position="1162"/>
        <end position="1173"/>
    </location>
</feature>
<dbReference type="Pfam" id="PF16622">
    <property type="entry name" value="zf-C2H2_11"/>
    <property type="match status" value="1"/>
</dbReference>
<reference evidence="15" key="1">
    <citation type="submission" date="2021-10" db="EMBL/GenBank/DDBJ databases">
        <title>Tropical sea cucumber genome reveals ecological adaptation and Cuvierian tubules defense mechanism.</title>
        <authorList>
            <person name="Chen T."/>
        </authorList>
    </citation>
    <scope>NUCLEOTIDE SEQUENCE</scope>
    <source>
        <strain evidence="15">Nanhai2018</strain>
        <tissue evidence="15">Muscle</tissue>
    </source>
</reference>
<feature type="domain" description="C2H2-type" evidence="13">
    <location>
        <begin position="1299"/>
        <end position="1321"/>
    </location>
</feature>
<dbReference type="PROSITE" id="PS00028">
    <property type="entry name" value="ZINC_FINGER_C2H2_1"/>
    <property type="match status" value="4"/>
</dbReference>
<dbReference type="SMART" id="SM00980">
    <property type="entry name" value="THAP"/>
    <property type="match status" value="1"/>
</dbReference>
<protein>
    <submittedName>
        <fullName evidence="15">Uncharacterized protein</fullName>
    </submittedName>
</protein>
<feature type="domain" description="THAP-type" evidence="14">
    <location>
        <begin position="1"/>
        <end position="94"/>
    </location>
</feature>
<dbReference type="InterPro" id="IPR050888">
    <property type="entry name" value="ZnF_C2H2-type_TF"/>
</dbReference>
<dbReference type="EMBL" id="JAIZAY010000007">
    <property type="protein sequence ID" value="KAJ8038864.1"/>
    <property type="molecule type" value="Genomic_DNA"/>
</dbReference>
<dbReference type="Gene3D" id="3.30.160.60">
    <property type="entry name" value="Classic Zinc Finger"/>
    <property type="match status" value="2"/>
</dbReference>
<keyword evidence="6" id="KW-0805">Transcription regulation</keyword>
<dbReference type="InterPro" id="IPR013087">
    <property type="entry name" value="Znf_C2H2_type"/>
</dbReference>
<feature type="compositionally biased region" description="Polar residues" evidence="12">
    <location>
        <begin position="397"/>
        <end position="409"/>
    </location>
</feature>
<dbReference type="GO" id="GO:0005634">
    <property type="term" value="C:nucleus"/>
    <property type="evidence" value="ECO:0007669"/>
    <property type="project" value="UniProtKB-SubCell"/>
</dbReference>
<evidence type="ECO:0000256" key="7">
    <source>
        <dbReference type="ARBA" id="ARBA00023125"/>
    </source>
</evidence>
<keyword evidence="9" id="KW-0539">Nucleus</keyword>
<dbReference type="GO" id="GO:0003677">
    <property type="term" value="F:DNA binding"/>
    <property type="evidence" value="ECO:0007669"/>
    <property type="project" value="UniProtKB-UniRule"/>
</dbReference>
<evidence type="ECO:0000256" key="1">
    <source>
        <dbReference type="ARBA" id="ARBA00004123"/>
    </source>
</evidence>
<dbReference type="OrthoDB" id="7312725at2759"/>
<evidence type="ECO:0000256" key="9">
    <source>
        <dbReference type="ARBA" id="ARBA00023242"/>
    </source>
</evidence>
<evidence type="ECO:0000259" key="13">
    <source>
        <dbReference type="PROSITE" id="PS50157"/>
    </source>
</evidence>
<dbReference type="PANTHER" id="PTHR24406">
    <property type="entry name" value="TRANSCRIPTIONAL REPRESSOR CTCFL-RELATED"/>
    <property type="match status" value="1"/>
</dbReference>
<evidence type="ECO:0000256" key="6">
    <source>
        <dbReference type="ARBA" id="ARBA00023015"/>
    </source>
</evidence>
<evidence type="ECO:0000256" key="2">
    <source>
        <dbReference type="ARBA" id="ARBA00022723"/>
    </source>
</evidence>
<keyword evidence="2" id="KW-0479">Metal-binding</keyword>
<sequence length="1340" mass="149485">MPRCQAFRCSNEPSKSANISFFAIPDPEKDREYCQLWLNRLGINKFDIRTYVFNKNRLLCEEHFEPECFANLSEYKLGFARRKILKEGAVPTLFHHKQYSETRRKSSSDHKEVDNPLLHEDLDAFYRQLRLRHYFFNDDDSSEGDEELDSVSTLPFLRTKSEWQPSIRDPVLESFIKAVNNDVNSFKHRSKQKTNLRQQEREALESLRHRTDIIIKPADKGSAVVVMERSVYLGECYRQLADQTFYRKLDGDPTQGVVNDIERLILSKILQPDGVPNNSSQPSNSQPLLPGCASVRESDLKTVNVRQVTQSHSKSVGKMSGEYDDLLAAFNIPTLQSPTKDGAKVQAKPKPISVSTAADVKPLLSPKKLALNGNASTTEEPEVDDEEEEGWIIDEGTSTTKEGQPTTAKEGTDPKPADGVKTLPPDRQDQPNNGEMTNGKEEENGGEKVKGRRKQIFPKLNAPSVPAISTSLTPMQGWMTSKNPPVKVTASDANMNSVNISTSSPSKGTVTIVPSNSNPVMGLSIPGCARTPQMQTKTFRSIIPVSLQKHPSSEVVITASPSKSHLSRGSEGFGPANLDKIVVPVTTISNFPVVKQGRDTGGTHSIKAALTMNSVASDPQSAFIKSCVSPSSVALLLDPTKEIAKKYEPAVPLSEYKKYNAPPSGFSCRVCSCTFLFKSGLLAHFKRPSLDISLKCDVCAHQKVFRFYNKCALWTHLMFHKRHTVAHLKNLMKAITVQPLSQKEFQAYNFGVYCQMTLEDFEKPGCGKQSSPQIPRDGRCPGCTQDLSNESKKIASDSMKLHLGSLDPANMAECSICQRLVRNRCEMELHKVFHKKGKHCPGCASYLPNTEAYFQHASSGSCVYWLSAPMFICEFCKLCYFSVQAYVEHLCARHFLSYYKCSRCQLAFRNPVTLNKHVTKDHHLPNSMKMAQLDRQRIYKCLLCKNVFSGPAAMQSHLLDSHKSHIMGQIEKYVHVCPLCRNSSNWFSEETMKYHMFGIHRTKTFPVVCDRCGKIVSSLESLLAHKSSCPRRSGGPPVPKRPTGDLPKGVTAALAATTKRVLRCPMCPASSKVFYSAEAVYLCHFQVAHKNERIIPKPQWVDLITTNTKSTPTGIGVAVDRQDSNNKEKAVTSNKPTKVLQSTTPSAASKSKAHTSTSPPKRPLENDGGEVKTKKVKVIRRTPLTCSKCQFTSNDRDQFQEHIKEHKENPSHHQCQECGLCFRSQMAVTRHLAMQHRIQTPVAPAVLPVSSPVVRSPVKPKFKPIIPKEVTPPAKEKDPEPAPTAISPKAKSPPEDAEMECTVCYRKFTTDTLLRNHMRTHGMAFIRSKRTSASKLEPVE</sequence>
<feature type="domain" description="C2H2-type" evidence="13">
    <location>
        <begin position="1213"/>
        <end position="1241"/>
    </location>
</feature>
<dbReference type="Pfam" id="PF05485">
    <property type="entry name" value="THAP"/>
    <property type="match status" value="1"/>
</dbReference>
<keyword evidence="3" id="KW-0677">Repeat</keyword>
<dbReference type="InterPro" id="IPR006612">
    <property type="entry name" value="THAP_Znf"/>
</dbReference>
<feature type="region of interest" description="Disordered" evidence="12">
    <location>
        <begin position="371"/>
        <end position="452"/>
    </location>
</feature>
<dbReference type="Proteomes" id="UP001152320">
    <property type="component" value="Chromosome 7"/>
</dbReference>
<feature type="compositionally biased region" description="Basic and acidic residues" evidence="12">
    <location>
        <begin position="1120"/>
        <end position="1130"/>
    </location>
</feature>
<dbReference type="InterPro" id="IPR041697">
    <property type="entry name" value="Znf-C2H2_11"/>
</dbReference>
<feature type="region of interest" description="Disordered" evidence="12">
    <location>
        <begin position="1111"/>
        <end position="1174"/>
    </location>
</feature>
<dbReference type="PROSITE" id="PS50950">
    <property type="entry name" value="ZF_THAP"/>
    <property type="match status" value="1"/>
</dbReference>
<dbReference type="SUPFAM" id="SSF57716">
    <property type="entry name" value="Glucocorticoid receptor-like (DNA-binding domain)"/>
    <property type="match status" value="1"/>
</dbReference>
<keyword evidence="5" id="KW-0862">Zinc</keyword>
<keyword evidence="7 11" id="KW-0238">DNA-binding</keyword>
<dbReference type="InterPro" id="IPR057356">
    <property type="entry name" value="Znf-C2H2_ZNF592"/>
</dbReference>
<feature type="compositionally biased region" description="Low complexity" evidence="12">
    <location>
        <begin position="1142"/>
        <end position="1159"/>
    </location>
</feature>
<dbReference type="SMART" id="SM00692">
    <property type="entry name" value="DM3"/>
    <property type="match status" value="1"/>
</dbReference>
<evidence type="ECO:0000256" key="3">
    <source>
        <dbReference type="ARBA" id="ARBA00022737"/>
    </source>
</evidence>
<dbReference type="Pfam" id="PF25412">
    <property type="entry name" value="zf-C2H2_ZNF592"/>
    <property type="match status" value="1"/>
</dbReference>
<comment type="caution">
    <text evidence="15">The sequence shown here is derived from an EMBL/GenBank/DDBJ whole genome shotgun (WGS) entry which is preliminary data.</text>
</comment>
<evidence type="ECO:0000256" key="4">
    <source>
        <dbReference type="ARBA" id="ARBA00022771"/>
    </source>
</evidence>
<keyword evidence="4 10" id="KW-0863">Zinc-finger</keyword>
<evidence type="ECO:0000256" key="12">
    <source>
        <dbReference type="SAM" id="MobiDB-lite"/>
    </source>
</evidence>
<feature type="region of interest" description="Disordered" evidence="12">
    <location>
        <begin position="1027"/>
        <end position="1047"/>
    </location>
</feature>
<accession>A0A9Q1HAD7</accession>
<evidence type="ECO:0000313" key="16">
    <source>
        <dbReference type="Proteomes" id="UP001152320"/>
    </source>
</evidence>
<organism evidence="15 16">
    <name type="scientific">Holothuria leucospilota</name>
    <name type="common">Black long sea cucumber</name>
    <name type="synonym">Mertensiothuria leucospilota</name>
    <dbReference type="NCBI Taxonomy" id="206669"/>
    <lineage>
        <taxon>Eukaryota</taxon>
        <taxon>Metazoa</taxon>
        <taxon>Echinodermata</taxon>
        <taxon>Eleutherozoa</taxon>
        <taxon>Echinozoa</taxon>
        <taxon>Holothuroidea</taxon>
        <taxon>Aspidochirotacea</taxon>
        <taxon>Aspidochirotida</taxon>
        <taxon>Holothuriidae</taxon>
        <taxon>Holothuria</taxon>
    </lineage>
</organism>
<feature type="domain" description="C2H2-type" evidence="13">
    <location>
        <begin position="899"/>
        <end position="922"/>
    </location>
</feature>
<dbReference type="PROSITE" id="PS50157">
    <property type="entry name" value="ZINC_FINGER_C2H2_2"/>
    <property type="match status" value="3"/>
</dbReference>
<evidence type="ECO:0000259" key="14">
    <source>
        <dbReference type="PROSITE" id="PS50950"/>
    </source>
</evidence>
<name>A0A9Q1HAD7_HOLLE</name>
<feature type="compositionally biased region" description="Acidic residues" evidence="12">
    <location>
        <begin position="379"/>
        <end position="392"/>
    </location>
</feature>
<keyword evidence="16" id="KW-1185">Reference proteome</keyword>
<evidence type="ECO:0000256" key="10">
    <source>
        <dbReference type="PROSITE-ProRule" id="PRU00042"/>
    </source>
</evidence>
<evidence type="ECO:0000313" key="15">
    <source>
        <dbReference type="EMBL" id="KAJ8038864.1"/>
    </source>
</evidence>
<keyword evidence="8" id="KW-0804">Transcription</keyword>
<proteinExistence type="predicted"/>
<dbReference type="SMART" id="SM00355">
    <property type="entry name" value="ZnF_C2H2"/>
    <property type="match status" value="12"/>
</dbReference>
<evidence type="ECO:0000256" key="11">
    <source>
        <dbReference type="PROSITE-ProRule" id="PRU00309"/>
    </source>
</evidence>
<evidence type="ECO:0000256" key="8">
    <source>
        <dbReference type="ARBA" id="ARBA00023163"/>
    </source>
</evidence>
<feature type="compositionally biased region" description="Basic and acidic residues" evidence="12">
    <location>
        <begin position="438"/>
        <end position="449"/>
    </location>
</feature>
<feature type="compositionally biased region" description="Polar residues" evidence="12">
    <location>
        <begin position="1131"/>
        <end position="1141"/>
    </location>
</feature>
<gene>
    <name evidence="15" type="ORF">HOLleu_16419</name>
</gene>
<feature type="region of interest" description="Disordered" evidence="12">
    <location>
        <begin position="1265"/>
        <end position="1295"/>
    </location>
</feature>
<evidence type="ECO:0000256" key="5">
    <source>
        <dbReference type="ARBA" id="ARBA00022833"/>
    </source>
</evidence>